<dbReference type="AlphaFoldDB" id="A0A1Q8YBD1"/>
<dbReference type="STRING" id="81479.RA876_11070"/>
<proteinExistence type="predicted"/>
<dbReference type="EMBL" id="MSYM01000017">
    <property type="protein sequence ID" value="OLP05307.1"/>
    <property type="molecule type" value="Genomic_DNA"/>
</dbReference>
<dbReference type="SUPFAM" id="SSF56024">
    <property type="entry name" value="Phospholipase D/nuclease"/>
    <property type="match status" value="1"/>
</dbReference>
<dbReference type="EC" id="2.7.8.-" evidence="1"/>
<gene>
    <name evidence="1" type="ORF">BLL52_3432</name>
</gene>
<sequence>MKPPERLYSVDDPQFSRTVSAVLTPSLVRGNQVKMLLDGRQIFPAMLDALKPAKRSITFETYIFSASSIASEFEQAFVDAARRGVKAVRAASITEHTVS</sequence>
<evidence type="ECO:0000313" key="2">
    <source>
        <dbReference type="Proteomes" id="UP000185911"/>
    </source>
</evidence>
<organism evidence="1 2">
    <name type="scientific">Rhodoferax antarcticus ANT.BR</name>
    <dbReference type="NCBI Taxonomy" id="1111071"/>
    <lineage>
        <taxon>Bacteria</taxon>
        <taxon>Pseudomonadati</taxon>
        <taxon>Pseudomonadota</taxon>
        <taxon>Betaproteobacteria</taxon>
        <taxon>Burkholderiales</taxon>
        <taxon>Comamonadaceae</taxon>
        <taxon>Rhodoferax</taxon>
    </lineage>
</organism>
<keyword evidence="1" id="KW-0808">Transferase</keyword>
<accession>A0A1Q8YBD1</accession>
<dbReference type="GO" id="GO:0032049">
    <property type="term" value="P:cardiolipin biosynthetic process"/>
    <property type="evidence" value="ECO:0007669"/>
    <property type="project" value="TreeGrafter"/>
</dbReference>
<reference evidence="1 2" key="1">
    <citation type="submission" date="2017-01" db="EMBL/GenBank/DDBJ databases">
        <title>Genome sequence of Rhodoferax antarcticus ANT.BR, a psychrophilic purple nonsulfur bacterium from an Antarctic microbial mat.</title>
        <authorList>
            <person name="Baker J."/>
            <person name="Riester C."/>
            <person name="Skinner B."/>
            <person name="Newell A."/>
            <person name="Swingley W."/>
            <person name="Madigan M."/>
            <person name="Jung D."/>
            <person name="Asao M."/>
            <person name="Chen M."/>
            <person name="Loughlin P."/>
            <person name="Pan H."/>
            <person name="Lin S."/>
            <person name="Li N."/>
            <person name="Shaw J."/>
            <person name="Prado M."/>
            <person name="Sherman C."/>
            <person name="Li X."/>
            <person name="Tang J."/>
            <person name="Blankenship R."/>
            <person name="Zhao T."/>
            <person name="Touchman J."/>
            <person name="Sattley M."/>
        </authorList>
    </citation>
    <scope>NUCLEOTIDE SEQUENCE [LARGE SCALE GENOMIC DNA]</scope>
    <source>
        <strain evidence="1 2">ANT.BR</strain>
    </source>
</reference>
<evidence type="ECO:0000313" key="1">
    <source>
        <dbReference type="EMBL" id="OLP05307.1"/>
    </source>
</evidence>
<dbReference type="PANTHER" id="PTHR21248:SF22">
    <property type="entry name" value="PHOSPHOLIPASE D"/>
    <property type="match status" value="1"/>
</dbReference>
<dbReference type="RefSeq" id="WP_075587577.1">
    <property type="nucleotide sequence ID" value="NZ_MSYM01000017.1"/>
</dbReference>
<dbReference type="PANTHER" id="PTHR21248">
    <property type="entry name" value="CARDIOLIPIN SYNTHASE"/>
    <property type="match status" value="1"/>
</dbReference>
<protein>
    <submittedName>
        <fullName evidence="1">Cardiolipin synthase B</fullName>
        <ecNumber evidence="1">2.7.8.-</ecNumber>
    </submittedName>
</protein>
<comment type="caution">
    <text evidence="1">The sequence shown here is derived from an EMBL/GenBank/DDBJ whole genome shotgun (WGS) entry which is preliminary data.</text>
</comment>
<name>A0A1Q8YBD1_9BURK</name>
<dbReference type="GO" id="GO:0016020">
    <property type="term" value="C:membrane"/>
    <property type="evidence" value="ECO:0007669"/>
    <property type="project" value="TreeGrafter"/>
</dbReference>
<dbReference type="GO" id="GO:0008808">
    <property type="term" value="F:cardiolipin synthase activity"/>
    <property type="evidence" value="ECO:0007669"/>
    <property type="project" value="TreeGrafter"/>
</dbReference>
<dbReference type="Gene3D" id="3.30.870.10">
    <property type="entry name" value="Endonuclease Chain A"/>
    <property type="match status" value="1"/>
</dbReference>
<dbReference type="Proteomes" id="UP000185911">
    <property type="component" value="Unassembled WGS sequence"/>
</dbReference>
<keyword evidence="2" id="KW-1185">Reference proteome</keyword>